<dbReference type="EnsemblMetazoa" id="GPAI019744-RA">
    <property type="protein sequence ID" value="GPAI019744-PA"/>
    <property type="gene ID" value="GPAI019744"/>
</dbReference>
<proteinExistence type="predicted"/>
<reference evidence="3" key="2">
    <citation type="submission" date="2020-05" db="UniProtKB">
        <authorList>
            <consortium name="EnsemblMetazoa"/>
        </authorList>
    </citation>
    <scope>IDENTIFICATION</scope>
    <source>
        <strain evidence="3">IAEA</strain>
    </source>
</reference>
<name>A0A1A9ZN05_GLOPL</name>
<accession>A0A1A9ZN05</accession>
<reference evidence="4" key="1">
    <citation type="submission" date="2014-03" db="EMBL/GenBank/DDBJ databases">
        <authorList>
            <person name="Aksoy S."/>
            <person name="Warren W."/>
            <person name="Wilson R.K."/>
        </authorList>
    </citation>
    <scope>NUCLEOTIDE SEQUENCE [LARGE SCALE GENOMIC DNA]</scope>
    <source>
        <strain evidence="4">IAEA</strain>
    </source>
</reference>
<keyword evidence="2" id="KW-0472">Membrane</keyword>
<keyword evidence="2" id="KW-1133">Transmembrane helix</keyword>
<keyword evidence="2" id="KW-0812">Transmembrane</keyword>
<evidence type="ECO:0000313" key="3">
    <source>
        <dbReference type="EnsemblMetazoa" id="GPAI019744-PA"/>
    </source>
</evidence>
<feature type="compositionally biased region" description="Polar residues" evidence="1">
    <location>
        <begin position="100"/>
        <end position="115"/>
    </location>
</feature>
<evidence type="ECO:0000256" key="1">
    <source>
        <dbReference type="SAM" id="MobiDB-lite"/>
    </source>
</evidence>
<dbReference type="VEuPathDB" id="VectorBase:GPAI019744"/>
<dbReference type="AlphaFoldDB" id="A0A1A9ZN05"/>
<organism evidence="3 4">
    <name type="scientific">Glossina pallidipes</name>
    <name type="common">Tsetse fly</name>
    <dbReference type="NCBI Taxonomy" id="7398"/>
    <lineage>
        <taxon>Eukaryota</taxon>
        <taxon>Metazoa</taxon>
        <taxon>Ecdysozoa</taxon>
        <taxon>Arthropoda</taxon>
        <taxon>Hexapoda</taxon>
        <taxon>Insecta</taxon>
        <taxon>Pterygota</taxon>
        <taxon>Neoptera</taxon>
        <taxon>Endopterygota</taxon>
        <taxon>Diptera</taxon>
        <taxon>Brachycera</taxon>
        <taxon>Muscomorpha</taxon>
        <taxon>Hippoboscoidea</taxon>
        <taxon>Glossinidae</taxon>
        <taxon>Glossina</taxon>
    </lineage>
</organism>
<dbReference type="Proteomes" id="UP000092445">
    <property type="component" value="Unassembled WGS sequence"/>
</dbReference>
<evidence type="ECO:0000313" key="4">
    <source>
        <dbReference type="Proteomes" id="UP000092445"/>
    </source>
</evidence>
<evidence type="ECO:0000256" key="2">
    <source>
        <dbReference type="SAM" id="Phobius"/>
    </source>
</evidence>
<feature type="transmembrane region" description="Helical" evidence="2">
    <location>
        <begin position="46"/>
        <end position="66"/>
    </location>
</feature>
<protein>
    <submittedName>
        <fullName evidence="3">Uncharacterized protein</fullName>
    </submittedName>
</protein>
<feature type="compositionally biased region" description="Basic residues" evidence="1">
    <location>
        <begin position="88"/>
        <end position="99"/>
    </location>
</feature>
<feature type="region of interest" description="Disordered" evidence="1">
    <location>
        <begin position="88"/>
        <end position="115"/>
    </location>
</feature>
<keyword evidence="4" id="KW-1185">Reference proteome</keyword>
<sequence>MNKHRKEQKIRKLAVPLKSLFMELEIEQTLMTNYSALTGKQSNTYWSHYSAAINAIASSAIFAFAINDPIRRSKVDIKLTIVRTGSMHCKRTAKTKSLPRRQSTGTSTNRHPSQVMSSVSEKTSIFFKCSTHRNTCGNGGFTMVSCKYSATILCGDKSLTDKQTRSKGIVSNSGVIASGKHSKMQNGIKRKQKPKKNYYAILQHLPLLNHWSCYTLA</sequence>